<evidence type="ECO:0000313" key="2">
    <source>
        <dbReference type="EMBL" id="RCS73756.1"/>
    </source>
</evidence>
<dbReference type="GeneID" id="303189094"/>
<gene>
    <name evidence="2" type="ORF">CIK83_09180</name>
</gene>
<dbReference type="Proteomes" id="UP000252479">
    <property type="component" value="Unassembled WGS sequence"/>
</dbReference>
<dbReference type="AlphaFoldDB" id="A0A368LPS8"/>
<feature type="compositionally biased region" description="Basic and acidic residues" evidence="1">
    <location>
        <begin position="45"/>
        <end position="59"/>
    </location>
</feature>
<proteinExistence type="predicted"/>
<dbReference type="RefSeq" id="WP_086961529.1">
    <property type="nucleotide sequence ID" value="NZ_AP018680.1"/>
</dbReference>
<dbReference type="OrthoDB" id="5589357at2"/>
<keyword evidence="3" id="KW-1185">Reference proteome</keyword>
<evidence type="ECO:0008006" key="4">
    <source>
        <dbReference type="Google" id="ProtNLM"/>
    </source>
</evidence>
<reference evidence="2 3" key="1">
    <citation type="journal article" date="2017" name="Elife">
        <title>Extensive horizontal gene transfer in cheese-associated bacteria.</title>
        <authorList>
            <person name="Bonham K.S."/>
            <person name="Wolfe B.E."/>
            <person name="Dutton R.J."/>
        </authorList>
    </citation>
    <scope>NUCLEOTIDE SEQUENCE [LARGE SCALE GENOMIC DNA]</scope>
    <source>
        <strain evidence="2 3">JB196</strain>
    </source>
</reference>
<accession>A0A368LPS8</accession>
<dbReference type="EMBL" id="QPGL01000001">
    <property type="protein sequence ID" value="RCS73756.1"/>
    <property type="molecule type" value="Genomic_DNA"/>
</dbReference>
<protein>
    <recommendedName>
        <fullName evidence="4">DUF5363 family protein</fullName>
    </recommendedName>
</protein>
<organism evidence="2 3">
    <name type="scientific">Vibrio casei</name>
    <dbReference type="NCBI Taxonomy" id="673372"/>
    <lineage>
        <taxon>Bacteria</taxon>
        <taxon>Pseudomonadati</taxon>
        <taxon>Pseudomonadota</taxon>
        <taxon>Gammaproteobacteria</taxon>
        <taxon>Vibrionales</taxon>
        <taxon>Vibrionaceae</taxon>
        <taxon>Vibrio</taxon>
    </lineage>
</organism>
<evidence type="ECO:0000256" key="1">
    <source>
        <dbReference type="SAM" id="MobiDB-lite"/>
    </source>
</evidence>
<evidence type="ECO:0000313" key="3">
    <source>
        <dbReference type="Proteomes" id="UP000252479"/>
    </source>
</evidence>
<sequence length="59" mass="7092">MLFTWIKHWIARYDRWCEELGLTPEYKRSCCVHKVDPAHGQAKYEQVDEKKDPKKSLQA</sequence>
<comment type="caution">
    <text evidence="2">The sequence shown here is derived from an EMBL/GenBank/DDBJ whole genome shotgun (WGS) entry which is preliminary data.</text>
</comment>
<feature type="region of interest" description="Disordered" evidence="1">
    <location>
        <begin position="39"/>
        <end position="59"/>
    </location>
</feature>
<name>A0A368LPS8_9VIBR</name>